<evidence type="ECO:0000313" key="4">
    <source>
        <dbReference type="Proteomes" id="UP000234560"/>
    </source>
</evidence>
<organism evidence="3 4">
    <name type="scientific">Corynebacterium pyruviciproducens</name>
    <dbReference type="NCBI Taxonomy" id="598660"/>
    <lineage>
        <taxon>Bacteria</taxon>
        <taxon>Bacillati</taxon>
        <taxon>Actinomycetota</taxon>
        <taxon>Actinomycetes</taxon>
        <taxon>Mycobacteriales</taxon>
        <taxon>Corynebacteriaceae</taxon>
        <taxon>Corynebacterium</taxon>
    </lineage>
</organism>
<dbReference type="AlphaFoldDB" id="A0AAF1BW68"/>
<reference evidence="3" key="2">
    <citation type="submission" date="2023-10" db="EMBL/GenBank/DDBJ databases">
        <authorList>
            <person name="Choi B."/>
        </authorList>
    </citation>
    <scope>NUCLEOTIDE SEQUENCE</scope>
    <source>
        <strain evidence="3">UMB0763</strain>
    </source>
</reference>
<sequence>MRQWCVRLAAAATAASFLVSGALAPVGGFEPVTAGALPAPASPTSEAVAEQWVNPMLRVGDTGAVKLTELTVTDNDVTGTVEAPESLGTQAQIFLAPPVGDLPSAFNLLGLNPEAYPIPGPTFPVGQFHFTFAELGITEPGIHAVLLRVGEETTHFLITVSPSETDSSSEATSRSEAAGAVALLWPLAADIPLVPGETGTAPERPPLLLRDESLMAELRPGGRLARLLDLYPGGHACLAIDPQLVDVLSRMSDGYQVASTRPSPVEPTVRLRERWTAKKDTSSTPGQGAALAGEFLARLREVAKNRCVVALPWGGADLTAATRAGVLGEALDASVLEEELETPVAKNLVVPSSGYITPETAAALPQGTGAITGDGLTAQLATLGEHPETVGYTDPLTRFRYAVDSPAARRQSAAAAIQFARQTADPTTTPPPVVVPPRLLEAADAAMLAQEVPDPAQLTVPPYEPATPQVDPTGLTDVEITTAAQQLRYAADLTNLMVEDPNIAVTPEEFTAPLRRSIVESLSLYRRRSIDLHEQATSATRVKLDAGRDVLQQLRRSVTLLPPGNVYTRTSNSSPVVIVAQNGLPLPVEATIHAESEDATVALPGTLWIPAQGSITTQLTADVPKQKEQASIKLWLANDAGAAISEPVTITVQTKGSNWWVWLVAIVTALFFVVRLALRRRRH</sequence>
<name>A0AAF1BW68_9CORY</name>
<dbReference type="KEGG" id="cpyr:CYJ47_12905"/>
<protein>
    <recommendedName>
        <fullName evidence="5">Secreted protein</fullName>
    </recommendedName>
</protein>
<evidence type="ECO:0000313" key="3">
    <source>
        <dbReference type="EMBL" id="WOT02122.1"/>
    </source>
</evidence>
<evidence type="ECO:0000256" key="2">
    <source>
        <dbReference type="SAM" id="SignalP"/>
    </source>
</evidence>
<keyword evidence="1" id="KW-0812">Transmembrane</keyword>
<proteinExistence type="predicted"/>
<dbReference type="RefSeq" id="WP_101679103.1">
    <property type="nucleotide sequence ID" value="NZ_CP136958.1"/>
</dbReference>
<dbReference type="Proteomes" id="UP000234560">
    <property type="component" value="Chromosome"/>
</dbReference>
<accession>A0AAF1BW68</accession>
<gene>
    <name evidence="3" type="ORF">CYJ47_12905</name>
</gene>
<reference evidence="3" key="1">
    <citation type="submission" date="2017-12" db="EMBL/GenBank/DDBJ databases">
        <authorList>
            <person name="Thomas-White K."/>
            <person name="Wolfe A.J."/>
        </authorList>
    </citation>
    <scope>NUCLEOTIDE SEQUENCE</scope>
    <source>
        <strain evidence="3">UMB0763</strain>
    </source>
</reference>
<feature type="signal peptide" evidence="2">
    <location>
        <begin position="1"/>
        <end position="24"/>
    </location>
</feature>
<keyword evidence="2" id="KW-0732">Signal</keyword>
<keyword evidence="1" id="KW-1133">Transmembrane helix</keyword>
<evidence type="ECO:0008006" key="5">
    <source>
        <dbReference type="Google" id="ProtNLM"/>
    </source>
</evidence>
<evidence type="ECO:0000256" key="1">
    <source>
        <dbReference type="SAM" id="Phobius"/>
    </source>
</evidence>
<dbReference type="EMBL" id="CP136958">
    <property type="protein sequence ID" value="WOT02122.1"/>
    <property type="molecule type" value="Genomic_DNA"/>
</dbReference>
<keyword evidence="1" id="KW-0472">Membrane</keyword>
<feature type="transmembrane region" description="Helical" evidence="1">
    <location>
        <begin position="659"/>
        <end position="678"/>
    </location>
</feature>
<feature type="chain" id="PRO_5042263930" description="Secreted protein" evidence="2">
    <location>
        <begin position="25"/>
        <end position="683"/>
    </location>
</feature>